<dbReference type="EMBL" id="CP014859">
    <property type="protein sequence ID" value="AOS65717.1"/>
    <property type="molecule type" value="Genomic_DNA"/>
</dbReference>
<evidence type="ECO:0000313" key="9">
    <source>
        <dbReference type="EMBL" id="AOS65717.1"/>
    </source>
</evidence>
<dbReference type="Proteomes" id="UP000095210">
    <property type="component" value="Chromosome"/>
</dbReference>
<feature type="region of interest" description="Disordered" evidence="6">
    <location>
        <begin position="292"/>
        <end position="315"/>
    </location>
</feature>
<protein>
    <submittedName>
        <fullName evidence="9">DMT(Drug/metabolite transporter) superfamily permease</fullName>
    </submittedName>
</protein>
<evidence type="ECO:0000256" key="1">
    <source>
        <dbReference type="ARBA" id="ARBA00004141"/>
    </source>
</evidence>
<accession>A0AAC9N134</accession>
<evidence type="ECO:0000256" key="7">
    <source>
        <dbReference type="SAM" id="Phobius"/>
    </source>
</evidence>
<feature type="transmembrane region" description="Helical" evidence="7">
    <location>
        <begin position="210"/>
        <end position="232"/>
    </location>
</feature>
<dbReference type="PANTHER" id="PTHR32322:SF9">
    <property type="entry name" value="AMINO-ACID METABOLITE EFFLUX PUMP-RELATED"/>
    <property type="match status" value="1"/>
</dbReference>
<reference evidence="10" key="1">
    <citation type="submission" date="2016-03" db="EMBL/GenBank/DDBJ databases">
        <title>Complete genome sequence of the type strain Actinoalloteichus hymeniacidonis DSM 45092.</title>
        <authorList>
            <person name="Schaffert L."/>
            <person name="Albersmeier A."/>
            <person name="Winkler A."/>
            <person name="Kalinowski J."/>
            <person name="Zotchev S."/>
            <person name="Ruckert C."/>
        </authorList>
    </citation>
    <scope>NUCLEOTIDE SEQUENCE [LARGE SCALE GENOMIC DNA]</scope>
    <source>
        <strain evidence="10">HPA177(T) (DSM 45092(T))</strain>
    </source>
</reference>
<comment type="subcellular location">
    <subcellularLocation>
        <location evidence="1">Membrane</location>
        <topology evidence="1">Multi-pass membrane protein</topology>
    </subcellularLocation>
</comment>
<feature type="transmembrane region" description="Helical" evidence="7">
    <location>
        <begin position="122"/>
        <end position="142"/>
    </location>
</feature>
<feature type="transmembrane region" description="Helical" evidence="7">
    <location>
        <begin position="182"/>
        <end position="204"/>
    </location>
</feature>
<proteinExistence type="inferred from homology"/>
<dbReference type="SUPFAM" id="SSF103481">
    <property type="entry name" value="Multidrug resistance efflux transporter EmrE"/>
    <property type="match status" value="2"/>
</dbReference>
<dbReference type="AlphaFoldDB" id="A0AAC9N134"/>
<feature type="transmembrane region" description="Helical" evidence="7">
    <location>
        <begin position="148"/>
        <end position="170"/>
    </location>
</feature>
<feature type="transmembrane region" description="Helical" evidence="7">
    <location>
        <begin position="244"/>
        <end position="264"/>
    </location>
</feature>
<feature type="transmembrane region" description="Helical" evidence="7">
    <location>
        <begin position="35"/>
        <end position="54"/>
    </location>
</feature>
<feature type="transmembrane region" description="Helical" evidence="7">
    <location>
        <begin position="270"/>
        <end position="286"/>
    </location>
</feature>
<evidence type="ECO:0000256" key="2">
    <source>
        <dbReference type="ARBA" id="ARBA00007362"/>
    </source>
</evidence>
<organism evidence="9 10">
    <name type="scientific">Actinoalloteichus hymeniacidonis</name>
    <dbReference type="NCBI Taxonomy" id="340345"/>
    <lineage>
        <taxon>Bacteria</taxon>
        <taxon>Bacillati</taxon>
        <taxon>Actinomycetota</taxon>
        <taxon>Actinomycetes</taxon>
        <taxon>Pseudonocardiales</taxon>
        <taxon>Pseudonocardiaceae</taxon>
        <taxon>Actinoalloteichus</taxon>
    </lineage>
</organism>
<feature type="transmembrane region" description="Helical" evidence="7">
    <location>
        <begin position="94"/>
        <end position="115"/>
    </location>
</feature>
<dbReference type="PANTHER" id="PTHR32322">
    <property type="entry name" value="INNER MEMBRANE TRANSPORTER"/>
    <property type="match status" value="1"/>
</dbReference>
<feature type="transmembrane region" description="Helical" evidence="7">
    <location>
        <begin position="66"/>
        <end position="88"/>
    </location>
</feature>
<keyword evidence="3 7" id="KW-0812">Transmembrane</keyword>
<keyword evidence="5 7" id="KW-0472">Membrane</keyword>
<evidence type="ECO:0000256" key="3">
    <source>
        <dbReference type="ARBA" id="ARBA00022692"/>
    </source>
</evidence>
<evidence type="ECO:0000256" key="6">
    <source>
        <dbReference type="SAM" id="MobiDB-lite"/>
    </source>
</evidence>
<dbReference type="InterPro" id="IPR037185">
    <property type="entry name" value="EmrE-like"/>
</dbReference>
<dbReference type="InterPro" id="IPR050638">
    <property type="entry name" value="AA-Vitamin_Transporters"/>
</dbReference>
<dbReference type="InterPro" id="IPR000620">
    <property type="entry name" value="EamA_dom"/>
</dbReference>
<sequence>MIRNTGSLVRMAVLASLFGSSFLLMKIALGSFSPAQITLIRLVLGAGVLLAICAARRIVLPREPRLWLIMTGAALLANTLPFTLFAVAEQTVDVGLSGVLNATTPLWALALAVALRRQRAVTGWNVVGVALGFIGVVLLLAPWQQADIHLFGAALCLAAAASYAVGYLYVERFLSGRGLKPVAMACMQLIAGSGLAVVAIPFMGRQPIDLALAPVVAIVVLGALGTGAAFVINHRLIADEGGAAASTVGYLLPLVSVLIGVLLLDERLALFQWAGMAVTLLGVALTRHRKSSAEATAPKPSERREQIVESEAAAG</sequence>
<feature type="transmembrane region" description="Helical" evidence="7">
    <location>
        <begin position="12"/>
        <end position="29"/>
    </location>
</feature>
<dbReference type="RefSeq" id="WP_069852442.1">
    <property type="nucleotide sequence ID" value="NZ_CP014859.1"/>
</dbReference>
<evidence type="ECO:0000256" key="5">
    <source>
        <dbReference type="ARBA" id="ARBA00023136"/>
    </source>
</evidence>
<feature type="domain" description="EamA" evidence="8">
    <location>
        <begin position="151"/>
        <end position="286"/>
    </location>
</feature>
<dbReference type="Pfam" id="PF00892">
    <property type="entry name" value="EamA"/>
    <property type="match status" value="2"/>
</dbReference>
<keyword evidence="4 7" id="KW-1133">Transmembrane helix</keyword>
<comment type="similarity">
    <text evidence="2">Belongs to the EamA transporter family.</text>
</comment>
<keyword evidence="10" id="KW-1185">Reference proteome</keyword>
<name>A0AAC9N134_9PSEU</name>
<dbReference type="GO" id="GO:0016020">
    <property type="term" value="C:membrane"/>
    <property type="evidence" value="ECO:0007669"/>
    <property type="project" value="UniProtKB-SubCell"/>
</dbReference>
<evidence type="ECO:0000313" key="10">
    <source>
        <dbReference type="Proteomes" id="UP000095210"/>
    </source>
</evidence>
<gene>
    <name evidence="9" type="ORF">TL08_24695</name>
</gene>
<dbReference type="KEGG" id="ahm:TL08_24695"/>
<feature type="domain" description="EamA" evidence="8">
    <location>
        <begin position="12"/>
        <end position="140"/>
    </location>
</feature>
<evidence type="ECO:0000259" key="8">
    <source>
        <dbReference type="Pfam" id="PF00892"/>
    </source>
</evidence>
<evidence type="ECO:0000256" key="4">
    <source>
        <dbReference type="ARBA" id="ARBA00022989"/>
    </source>
</evidence>